<dbReference type="PROSITE" id="PS50110">
    <property type="entry name" value="RESPONSE_REGULATORY"/>
    <property type="match status" value="1"/>
</dbReference>
<comment type="caution">
    <text evidence="7">The sequence shown here is derived from an EMBL/GenBank/DDBJ whole genome shotgun (WGS) entry which is preliminary data.</text>
</comment>
<gene>
    <name evidence="7" type="ORF">L7E55_05850</name>
</gene>
<sequence length="139" mass="15436">MENHVNILVVEDSPVQALKLKNDLKKNSYHVTVTGSGEEALTYLYNNKPNVIISDIVMPGIDGYQLCRQIKSDEILKNIPVILLTQLSDPKDVIRGLKCGADNFLTKPYNESFLISRIKSVLNNRMNKGNGNASYIAAS</sequence>
<dbReference type="Gene3D" id="3.40.50.2300">
    <property type="match status" value="1"/>
</dbReference>
<dbReference type="Pfam" id="PF00072">
    <property type="entry name" value="Response_reg"/>
    <property type="match status" value="1"/>
</dbReference>
<keyword evidence="3" id="KW-0902">Two-component regulatory system</keyword>
<evidence type="ECO:0000313" key="8">
    <source>
        <dbReference type="Proteomes" id="UP001154312"/>
    </source>
</evidence>
<evidence type="ECO:0000256" key="1">
    <source>
        <dbReference type="ARBA" id="ARBA00018672"/>
    </source>
</evidence>
<keyword evidence="2 5" id="KW-0597">Phosphoprotein</keyword>
<feature type="modified residue" description="4-aspartylphosphate" evidence="5">
    <location>
        <position position="55"/>
    </location>
</feature>
<evidence type="ECO:0000256" key="2">
    <source>
        <dbReference type="ARBA" id="ARBA00022553"/>
    </source>
</evidence>
<dbReference type="EMBL" id="JAKOAV010000007">
    <property type="protein sequence ID" value="MDF9407886.1"/>
    <property type="molecule type" value="Genomic_DNA"/>
</dbReference>
<dbReference type="AlphaFoldDB" id="A0A9X4JV91"/>
<keyword evidence="8" id="KW-1185">Reference proteome</keyword>
<dbReference type="RefSeq" id="WP_277443136.1">
    <property type="nucleotide sequence ID" value="NZ_JAKOAV010000007.1"/>
</dbReference>
<dbReference type="PANTHER" id="PTHR44591">
    <property type="entry name" value="STRESS RESPONSE REGULATOR PROTEIN 1"/>
    <property type="match status" value="1"/>
</dbReference>
<accession>A0A9X4JV91</accession>
<dbReference type="InterPro" id="IPR050595">
    <property type="entry name" value="Bact_response_regulator"/>
</dbReference>
<proteinExistence type="predicted"/>
<dbReference type="InterPro" id="IPR011006">
    <property type="entry name" value="CheY-like_superfamily"/>
</dbReference>
<name>A0A9X4JV91_9FIRM</name>
<dbReference type="SUPFAM" id="SSF52172">
    <property type="entry name" value="CheY-like"/>
    <property type="match status" value="1"/>
</dbReference>
<dbReference type="SMART" id="SM00448">
    <property type="entry name" value="REC"/>
    <property type="match status" value="1"/>
</dbReference>
<evidence type="ECO:0000256" key="3">
    <source>
        <dbReference type="ARBA" id="ARBA00023012"/>
    </source>
</evidence>
<dbReference type="Proteomes" id="UP001154312">
    <property type="component" value="Unassembled WGS sequence"/>
</dbReference>
<evidence type="ECO:0000313" key="7">
    <source>
        <dbReference type="EMBL" id="MDF9407886.1"/>
    </source>
</evidence>
<organism evidence="7 8">
    <name type="scientific">Pelotomaculum isophthalicicum JI</name>
    <dbReference type="NCBI Taxonomy" id="947010"/>
    <lineage>
        <taxon>Bacteria</taxon>
        <taxon>Bacillati</taxon>
        <taxon>Bacillota</taxon>
        <taxon>Clostridia</taxon>
        <taxon>Eubacteriales</taxon>
        <taxon>Desulfotomaculaceae</taxon>
        <taxon>Pelotomaculum</taxon>
    </lineage>
</organism>
<reference evidence="7" key="1">
    <citation type="submission" date="2022-02" db="EMBL/GenBank/DDBJ databases">
        <authorList>
            <person name="Leng L."/>
        </authorList>
    </citation>
    <scope>NUCLEOTIDE SEQUENCE</scope>
    <source>
        <strain evidence="7">JI</strain>
    </source>
</reference>
<evidence type="ECO:0000256" key="5">
    <source>
        <dbReference type="PROSITE-ProRule" id="PRU00169"/>
    </source>
</evidence>
<evidence type="ECO:0000259" key="6">
    <source>
        <dbReference type="PROSITE" id="PS50110"/>
    </source>
</evidence>
<feature type="domain" description="Response regulatory" evidence="6">
    <location>
        <begin position="6"/>
        <end position="122"/>
    </location>
</feature>
<dbReference type="GO" id="GO:0000160">
    <property type="term" value="P:phosphorelay signal transduction system"/>
    <property type="evidence" value="ECO:0007669"/>
    <property type="project" value="UniProtKB-KW"/>
</dbReference>
<evidence type="ECO:0000256" key="4">
    <source>
        <dbReference type="ARBA" id="ARBA00024867"/>
    </source>
</evidence>
<comment type="function">
    <text evidence="4">May play the central regulatory role in sporulation. It may be an element of the effector pathway responsible for the activation of sporulation genes in response to nutritional stress. Spo0A may act in concert with spo0H (a sigma factor) to control the expression of some genes that are critical to the sporulation process.</text>
</comment>
<dbReference type="InterPro" id="IPR001789">
    <property type="entry name" value="Sig_transdc_resp-reg_receiver"/>
</dbReference>
<dbReference type="PANTHER" id="PTHR44591:SF14">
    <property type="entry name" value="PROTEIN PILG"/>
    <property type="match status" value="1"/>
</dbReference>
<protein>
    <recommendedName>
        <fullName evidence="1">Stage 0 sporulation protein A homolog</fullName>
    </recommendedName>
</protein>